<evidence type="ECO:0000313" key="4">
    <source>
        <dbReference type="Proteomes" id="UP000799753"/>
    </source>
</evidence>
<proteinExistence type="predicted"/>
<dbReference type="GO" id="GO:0070042">
    <property type="term" value="F:rRNA (uridine-N3-)-methyltransferase activity"/>
    <property type="evidence" value="ECO:0007669"/>
    <property type="project" value="InterPro"/>
</dbReference>
<feature type="region of interest" description="Disordered" evidence="1">
    <location>
        <begin position="1"/>
        <end position="72"/>
    </location>
</feature>
<dbReference type="GO" id="GO:0070475">
    <property type="term" value="P:rRNA base methylation"/>
    <property type="evidence" value="ECO:0007669"/>
    <property type="project" value="InterPro"/>
</dbReference>
<sequence>MSKTKAKRQRREVKRESAKKKVAAQRKAAKPSPAPSHGPPSKKQKPNAPTTTTSSATPKPATKPPTQASQQHAVPFGVYDNILLVGEGDFSFTRSLALEHGCANVTATSFDSEEEVRSKYPSFADVEKELKELVPPVPILHDVDATKLNTYKTLRPEGAGGAGGEETGWDIIAFMFPHTGGMSTDVNRQARANQALLVKFFESCVYEIAAKPPRCAPSPFLKIGGRVFVALFEGAAYELWCIRNLARHAGLKVVESYRFDWTQYPGYHHMRTLGTVEGAGAWKGEEREARMYVFEKVGKGGDKSGDAEGKKGKGKGKKRPRDESGSDSEGA</sequence>
<dbReference type="GO" id="GO:0005737">
    <property type="term" value="C:cytoplasm"/>
    <property type="evidence" value="ECO:0007669"/>
    <property type="project" value="TreeGrafter"/>
</dbReference>
<feature type="region of interest" description="Disordered" evidence="1">
    <location>
        <begin position="298"/>
        <end position="331"/>
    </location>
</feature>
<feature type="compositionally biased region" description="Basic and acidic residues" evidence="1">
    <location>
        <begin position="298"/>
        <end position="311"/>
    </location>
</feature>
<dbReference type="OrthoDB" id="273345at2759"/>
<dbReference type="PANTHER" id="PTHR11538:SF26">
    <property type="entry name" value="FERREDOXIN-FOLD ANTICODON-BINDING DOMAIN-CONTAINING PROTEIN 1"/>
    <property type="match status" value="1"/>
</dbReference>
<name>A0A6A6RXE8_9PLEO</name>
<dbReference type="AlphaFoldDB" id="A0A6A6RXE8"/>
<feature type="compositionally biased region" description="Low complexity" evidence="1">
    <location>
        <begin position="46"/>
        <end position="66"/>
    </location>
</feature>
<gene>
    <name evidence="3" type="ORF">P280DRAFT_470885</name>
</gene>
<reference evidence="3" key="1">
    <citation type="journal article" date="2020" name="Stud. Mycol.">
        <title>101 Dothideomycetes genomes: a test case for predicting lifestyles and emergence of pathogens.</title>
        <authorList>
            <person name="Haridas S."/>
            <person name="Albert R."/>
            <person name="Binder M."/>
            <person name="Bloem J."/>
            <person name="Labutti K."/>
            <person name="Salamov A."/>
            <person name="Andreopoulos B."/>
            <person name="Baker S."/>
            <person name="Barry K."/>
            <person name="Bills G."/>
            <person name="Bluhm B."/>
            <person name="Cannon C."/>
            <person name="Castanera R."/>
            <person name="Culley D."/>
            <person name="Daum C."/>
            <person name="Ezra D."/>
            <person name="Gonzalez J."/>
            <person name="Henrissat B."/>
            <person name="Kuo A."/>
            <person name="Liang C."/>
            <person name="Lipzen A."/>
            <person name="Lutzoni F."/>
            <person name="Magnuson J."/>
            <person name="Mondo S."/>
            <person name="Nolan M."/>
            <person name="Ohm R."/>
            <person name="Pangilinan J."/>
            <person name="Park H.-J."/>
            <person name="Ramirez L."/>
            <person name="Alfaro M."/>
            <person name="Sun H."/>
            <person name="Tritt A."/>
            <person name="Yoshinaga Y."/>
            <person name="Zwiers L.-H."/>
            <person name="Turgeon B."/>
            <person name="Goodwin S."/>
            <person name="Spatafora J."/>
            <person name="Crous P."/>
            <person name="Grigoriev I."/>
        </authorList>
    </citation>
    <scope>NUCLEOTIDE SEQUENCE</scope>
    <source>
        <strain evidence="3">CBS 473.64</strain>
    </source>
</reference>
<evidence type="ECO:0000313" key="3">
    <source>
        <dbReference type="EMBL" id="KAF2638868.1"/>
    </source>
</evidence>
<dbReference type="PANTHER" id="PTHR11538">
    <property type="entry name" value="PHENYLALANYL-TRNA SYNTHETASE"/>
    <property type="match status" value="1"/>
</dbReference>
<dbReference type="Pfam" id="PF10354">
    <property type="entry name" value="BMT5-like"/>
    <property type="match status" value="1"/>
</dbReference>
<evidence type="ECO:0000256" key="1">
    <source>
        <dbReference type="SAM" id="MobiDB-lite"/>
    </source>
</evidence>
<dbReference type="InterPro" id="IPR019446">
    <property type="entry name" value="BMT5-like"/>
</dbReference>
<accession>A0A6A6RXE8</accession>
<dbReference type="Proteomes" id="UP000799753">
    <property type="component" value="Unassembled WGS sequence"/>
</dbReference>
<protein>
    <recommendedName>
        <fullName evidence="2">25S rRNA (uridine-N(3))-methyltransferase BMT5-like domain-containing protein</fullName>
    </recommendedName>
</protein>
<feature type="compositionally biased region" description="Basic residues" evidence="1">
    <location>
        <begin position="1"/>
        <end position="29"/>
    </location>
</feature>
<keyword evidence="4" id="KW-1185">Reference proteome</keyword>
<feature type="domain" description="25S rRNA (uridine-N(3))-methyltransferase BMT5-like" evidence="2">
    <location>
        <begin position="83"/>
        <end position="271"/>
    </location>
</feature>
<evidence type="ECO:0000259" key="2">
    <source>
        <dbReference type="Pfam" id="PF10354"/>
    </source>
</evidence>
<organism evidence="3 4">
    <name type="scientific">Massarina eburnea CBS 473.64</name>
    <dbReference type="NCBI Taxonomy" id="1395130"/>
    <lineage>
        <taxon>Eukaryota</taxon>
        <taxon>Fungi</taxon>
        <taxon>Dikarya</taxon>
        <taxon>Ascomycota</taxon>
        <taxon>Pezizomycotina</taxon>
        <taxon>Dothideomycetes</taxon>
        <taxon>Pleosporomycetidae</taxon>
        <taxon>Pleosporales</taxon>
        <taxon>Massarineae</taxon>
        <taxon>Massarinaceae</taxon>
        <taxon>Massarina</taxon>
    </lineage>
</organism>
<dbReference type="EMBL" id="MU006788">
    <property type="protein sequence ID" value="KAF2638868.1"/>
    <property type="molecule type" value="Genomic_DNA"/>
</dbReference>